<accession>A0AAV5GDE9</accession>
<feature type="coiled-coil region" evidence="1">
    <location>
        <begin position="985"/>
        <end position="1020"/>
    </location>
</feature>
<feature type="compositionally biased region" description="Basic and acidic residues" evidence="2">
    <location>
        <begin position="198"/>
        <end position="208"/>
    </location>
</feature>
<feature type="domain" description="Breast cancer type 2 susceptibility protein helical" evidence="4">
    <location>
        <begin position="773"/>
        <end position="824"/>
    </location>
</feature>
<evidence type="ECO:0000259" key="3">
    <source>
        <dbReference type="Pfam" id="PF09103"/>
    </source>
</evidence>
<dbReference type="AlphaFoldDB" id="A0AAV5GDE9"/>
<dbReference type="EMBL" id="BQKY01000001">
    <property type="protein sequence ID" value="GJN87357.1"/>
    <property type="molecule type" value="Genomic_DNA"/>
</dbReference>
<feature type="compositionally biased region" description="Polar residues" evidence="2">
    <location>
        <begin position="478"/>
        <end position="490"/>
    </location>
</feature>
<name>A0AAV5GDE9_9BASI</name>
<evidence type="ECO:0000313" key="5">
    <source>
        <dbReference type="EMBL" id="GJN87357.1"/>
    </source>
</evidence>
<dbReference type="SUPFAM" id="SSF81872">
    <property type="entry name" value="BRCA2 helical domain"/>
    <property type="match status" value="1"/>
</dbReference>
<feature type="region of interest" description="Disordered" evidence="2">
    <location>
        <begin position="552"/>
        <end position="572"/>
    </location>
</feature>
<feature type="compositionally biased region" description="Basic and acidic residues" evidence="2">
    <location>
        <begin position="1"/>
        <end position="10"/>
    </location>
</feature>
<evidence type="ECO:0000256" key="2">
    <source>
        <dbReference type="SAM" id="MobiDB-lite"/>
    </source>
</evidence>
<dbReference type="Pfam" id="PF09169">
    <property type="entry name" value="BRCA-2_helical"/>
    <property type="match status" value="1"/>
</dbReference>
<dbReference type="InterPro" id="IPR015187">
    <property type="entry name" value="BRCA2_OB_1"/>
</dbReference>
<organism evidence="5 6">
    <name type="scientific">Rhodotorula paludigena</name>
    <dbReference type="NCBI Taxonomy" id="86838"/>
    <lineage>
        <taxon>Eukaryota</taxon>
        <taxon>Fungi</taxon>
        <taxon>Dikarya</taxon>
        <taxon>Basidiomycota</taxon>
        <taxon>Pucciniomycotina</taxon>
        <taxon>Microbotryomycetes</taxon>
        <taxon>Sporidiobolales</taxon>
        <taxon>Sporidiobolaceae</taxon>
        <taxon>Rhodotorula</taxon>
    </lineage>
</organism>
<feature type="region of interest" description="Disordered" evidence="2">
    <location>
        <begin position="373"/>
        <end position="392"/>
    </location>
</feature>
<evidence type="ECO:0000256" key="1">
    <source>
        <dbReference type="SAM" id="Coils"/>
    </source>
</evidence>
<feature type="compositionally biased region" description="Low complexity" evidence="2">
    <location>
        <begin position="554"/>
        <end position="569"/>
    </location>
</feature>
<keyword evidence="6" id="KW-1185">Reference proteome</keyword>
<dbReference type="InterPro" id="IPR015252">
    <property type="entry name" value="BRCA2_hlx"/>
</dbReference>
<keyword evidence="1" id="KW-0175">Coiled coil</keyword>
<dbReference type="InterPro" id="IPR036315">
    <property type="entry name" value="BRCA2_hlx_sf"/>
</dbReference>
<dbReference type="InterPro" id="IPR015525">
    <property type="entry name" value="BRCA2"/>
</dbReference>
<feature type="compositionally biased region" description="Polar residues" evidence="2">
    <location>
        <begin position="283"/>
        <end position="293"/>
    </location>
</feature>
<dbReference type="GO" id="GO:0000724">
    <property type="term" value="P:double-strand break repair via homologous recombination"/>
    <property type="evidence" value="ECO:0007669"/>
    <property type="project" value="InterPro"/>
</dbReference>
<dbReference type="Gene3D" id="2.40.50.140">
    <property type="entry name" value="Nucleic acid-binding proteins"/>
    <property type="match status" value="3"/>
</dbReference>
<feature type="region of interest" description="Disordered" evidence="2">
    <location>
        <begin position="465"/>
        <end position="493"/>
    </location>
</feature>
<sequence>MDESETERARSSSLSSLSPTPPRGRTPSPARKRPRLSMTSPAPAALFPSPSPPAAPVQLDHALRGYESLLEGLGDDDFRLLPSSDPAGPKDVQPPLPHERAEGARGGAAEQTSCAAVATRGAEGSDGDAAADDSGVGFLPDVERDEGGPDAEAEPPDGAGDEPEFEGDDLWLEFDAADVGFDQPETFPSSALSAGPPRADKGKGRALPDNELDNLEAQAEPKEEPRLQDFGFASLGGAVAAQMGGGFVFATRKPLVLSDKAMQRARALLEADGEGGEAPAAGSSNQPPLFRTSTPTHAPAAVPPTPSRTHSPAPAPAAAFAMLGFKNAAGRNLNLPSEEAMQRIREQFDAPVTTSPRKNGGGSARLAASGDVFAASPAPDRPGPASRPPSAFALPHIVRRPDQAVGIGTAISSVVAVRAESLDSPTVMRVRPTSVGPDEARPAGPGSAGRRTPLLPVNGEEHIAQGATSPAHDDEKTSTGTLCSSSPSTRAPSPVGPAAIVAAPTVAPAVDAAPSRVAPFGLIVPVPLRPPFADASAAPALIARPASFRPPMLSSASTPSRAPTASFTPLRPSSLATQTSVAGSFSSTPNPLLAQPQRRLNLGMTPRSKPHHLANTRTGTPGGHLPAIGPKTGVKAFVSPFRGGKRPDGLTPMGLKGKMAPPASVKKEVLRSPNKAGNSVPKTSKVDLARREKVKVFELDVAAVERHPLGNFGMLPQTHYYEDLQEMGLPTAILDMDSLSGGNYVFSCGRGVTEAHSALQAVVAERIPEERDFVTLAWVKNHWSLLLWKMASYVRSRPDLLGDWWTFDRAMEQLRYRYEREINRAERSAIKRIQEQDSPASLPLVLCVSQIRWDDTPDDEAAVDGGLQVIVGLELTDGWYRIRTNVDKTLQSACQRGKLVIGSKVAIMGAKLIISGNSTSLAPWHAKLGFQRAPFVAGLNSLSSSGGLVPLLDIVIDRVFPCGYIDMRRGRGTETWGEEEEHARAEEWRRGRKRIEAKLAEEAEKTSHEEDEMVELLREAASSLEVGSSRPAPPSTPPEEPDEVLDRLAATPNKRSAIRKLSPQQLRDCLALASEHARDSRFRAVEELQRELAEKYPPRDVRGFRVLRIRDAREGSRSLQRTAQLTVWDGQSFEESFFRVGQRYMLSNVVPKGSWRPNAQEIALATRRDSRWRKV</sequence>
<dbReference type="Proteomes" id="UP001342314">
    <property type="component" value="Unassembled WGS sequence"/>
</dbReference>
<dbReference type="SUPFAM" id="SSF50249">
    <property type="entry name" value="Nucleic acid-binding proteins"/>
    <property type="match status" value="2"/>
</dbReference>
<reference evidence="5 6" key="1">
    <citation type="submission" date="2021-12" db="EMBL/GenBank/DDBJ databases">
        <title>High titer production of polyol ester of fatty acids by Rhodotorula paludigena BS15 towards product separation-free biomass refinery.</title>
        <authorList>
            <person name="Mano J."/>
            <person name="Ono H."/>
            <person name="Tanaka T."/>
            <person name="Naito K."/>
            <person name="Sushida H."/>
            <person name="Ike M."/>
            <person name="Tokuyasu K."/>
            <person name="Kitaoka M."/>
        </authorList>
    </citation>
    <scope>NUCLEOTIDE SEQUENCE [LARGE SCALE GENOMIC DNA]</scope>
    <source>
        <strain evidence="5 6">BS15</strain>
    </source>
</reference>
<feature type="domain" description="BRCA2 OB1" evidence="3">
    <location>
        <begin position="828"/>
        <end position="932"/>
    </location>
</feature>
<feature type="compositionally biased region" description="Acidic residues" evidence="2">
    <location>
        <begin position="148"/>
        <end position="176"/>
    </location>
</feature>
<gene>
    <name evidence="5" type="ORF">Rhopal_000306-T1</name>
</gene>
<dbReference type="PANTHER" id="PTHR11289">
    <property type="entry name" value="BREAST CANCER TYPE 2 SUSCEPTIBILITY PROTEIN BRCA2"/>
    <property type="match status" value="1"/>
</dbReference>
<feature type="region of interest" description="Disordered" evidence="2">
    <location>
        <begin position="270"/>
        <end position="313"/>
    </location>
</feature>
<dbReference type="PANTHER" id="PTHR11289:SF0">
    <property type="entry name" value="BREAST CANCER TYPE 2 SUSCEPTIBILITY PROTEIN"/>
    <property type="match status" value="1"/>
</dbReference>
<feature type="region of interest" description="Disordered" evidence="2">
    <location>
        <begin position="1"/>
        <end position="60"/>
    </location>
</feature>
<evidence type="ECO:0000313" key="6">
    <source>
        <dbReference type="Proteomes" id="UP001342314"/>
    </source>
</evidence>
<comment type="caution">
    <text evidence="5">The sequence shown here is derived from an EMBL/GenBank/DDBJ whole genome shotgun (WGS) entry which is preliminary data.</text>
</comment>
<feature type="region of interest" description="Disordered" evidence="2">
    <location>
        <begin position="74"/>
        <end position="225"/>
    </location>
</feature>
<proteinExistence type="predicted"/>
<feature type="region of interest" description="Disordered" evidence="2">
    <location>
        <begin position="1022"/>
        <end position="1043"/>
    </location>
</feature>
<dbReference type="GO" id="GO:0006355">
    <property type="term" value="P:regulation of DNA-templated transcription"/>
    <property type="evidence" value="ECO:0007669"/>
    <property type="project" value="TreeGrafter"/>
</dbReference>
<evidence type="ECO:0000259" key="4">
    <source>
        <dbReference type="Pfam" id="PF09169"/>
    </source>
</evidence>
<feature type="region of interest" description="Disordered" evidence="2">
    <location>
        <begin position="643"/>
        <end position="682"/>
    </location>
</feature>
<protein>
    <recommendedName>
        <fullName evidence="7">Breast cancer 2 susceptibility protein</fullName>
    </recommendedName>
</protein>
<feature type="region of interest" description="Disordered" evidence="2">
    <location>
        <begin position="428"/>
        <end position="451"/>
    </location>
</feature>
<dbReference type="Pfam" id="PF09103">
    <property type="entry name" value="BRCA-2_OB1"/>
    <property type="match status" value="1"/>
</dbReference>
<dbReference type="InterPro" id="IPR012340">
    <property type="entry name" value="NA-bd_OB-fold"/>
</dbReference>
<evidence type="ECO:0008006" key="7">
    <source>
        <dbReference type="Google" id="ProtNLM"/>
    </source>
</evidence>